<dbReference type="EMBL" id="VCMV01000019">
    <property type="protein sequence ID" value="KAB0266652.1"/>
    <property type="molecule type" value="Genomic_DNA"/>
</dbReference>
<dbReference type="RefSeq" id="WP_150945074.1">
    <property type="nucleotide sequence ID" value="NZ_VCMV01000019.1"/>
</dbReference>
<evidence type="ECO:0000313" key="7">
    <source>
        <dbReference type="EMBL" id="KAB0266652.1"/>
    </source>
</evidence>
<dbReference type="GO" id="GO:0004497">
    <property type="term" value="F:monooxygenase activity"/>
    <property type="evidence" value="ECO:0007669"/>
    <property type="project" value="UniProtKB-KW"/>
</dbReference>
<dbReference type="PRINTS" id="PR00420">
    <property type="entry name" value="RNGMNOXGNASE"/>
</dbReference>
<dbReference type="PANTHER" id="PTHR13789:SF318">
    <property type="entry name" value="GERANYLGERANYL DIPHOSPHATE REDUCTASE"/>
    <property type="match status" value="1"/>
</dbReference>
<dbReference type="AlphaFoldDB" id="A0A5N3PA72"/>
<evidence type="ECO:0000256" key="3">
    <source>
        <dbReference type="ARBA" id="ARBA00022827"/>
    </source>
</evidence>
<comment type="cofactor">
    <cofactor evidence="1">
        <name>FAD</name>
        <dbReference type="ChEBI" id="CHEBI:57692"/>
    </cofactor>
</comment>
<keyword evidence="4" id="KW-0560">Oxidoreductase</keyword>
<evidence type="ECO:0000256" key="4">
    <source>
        <dbReference type="ARBA" id="ARBA00023002"/>
    </source>
</evidence>
<name>A0A5N3PA72_9HYPH</name>
<proteinExistence type="predicted"/>
<keyword evidence="3" id="KW-0274">FAD</keyword>
<dbReference type="InterPro" id="IPR002938">
    <property type="entry name" value="FAD-bd"/>
</dbReference>
<dbReference type="OrthoDB" id="4230779at2"/>
<organism evidence="7 8">
    <name type="scientific">Microvirga brassicacearum</name>
    <dbReference type="NCBI Taxonomy" id="2580413"/>
    <lineage>
        <taxon>Bacteria</taxon>
        <taxon>Pseudomonadati</taxon>
        <taxon>Pseudomonadota</taxon>
        <taxon>Alphaproteobacteria</taxon>
        <taxon>Hyphomicrobiales</taxon>
        <taxon>Methylobacteriaceae</taxon>
        <taxon>Microvirga</taxon>
    </lineage>
</organism>
<keyword evidence="5" id="KW-0503">Monooxygenase</keyword>
<dbReference type="PANTHER" id="PTHR13789">
    <property type="entry name" value="MONOOXYGENASE"/>
    <property type="match status" value="1"/>
</dbReference>
<dbReference type="InterPro" id="IPR050493">
    <property type="entry name" value="FAD-dep_Monooxygenase_BioMet"/>
</dbReference>
<evidence type="ECO:0000313" key="8">
    <source>
        <dbReference type="Proteomes" id="UP000325684"/>
    </source>
</evidence>
<comment type="caution">
    <text evidence="7">The sequence shown here is derived from an EMBL/GenBank/DDBJ whole genome shotgun (WGS) entry which is preliminary data.</text>
</comment>
<dbReference type="GO" id="GO:0071949">
    <property type="term" value="F:FAD binding"/>
    <property type="evidence" value="ECO:0007669"/>
    <property type="project" value="InterPro"/>
</dbReference>
<evidence type="ECO:0000256" key="2">
    <source>
        <dbReference type="ARBA" id="ARBA00022630"/>
    </source>
</evidence>
<evidence type="ECO:0000256" key="1">
    <source>
        <dbReference type="ARBA" id="ARBA00001974"/>
    </source>
</evidence>
<evidence type="ECO:0000256" key="5">
    <source>
        <dbReference type="ARBA" id="ARBA00023033"/>
    </source>
</evidence>
<dbReference type="Gene3D" id="3.50.50.60">
    <property type="entry name" value="FAD/NAD(P)-binding domain"/>
    <property type="match status" value="1"/>
</dbReference>
<protein>
    <submittedName>
        <fullName evidence="7">FAD-binding protein</fullName>
    </submittedName>
</protein>
<reference evidence="7 8" key="1">
    <citation type="journal article" date="2019" name="Microorganisms">
        <title>Genome Insights into the Novel Species Microvirga brassicacearum, a Rapeseed Endophyte with Biotechnological Potential.</title>
        <authorList>
            <person name="Jimenez-Gomez A."/>
            <person name="Saati-Santamaria Z."/>
            <person name="Igual J.M."/>
            <person name="Rivas R."/>
            <person name="Mateos P.F."/>
            <person name="Garcia-Fraile P."/>
        </authorList>
    </citation>
    <scope>NUCLEOTIDE SEQUENCE [LARGE SCALE GENOMIC DNA]</scope>
    <source>
        <strain evidence="7 8">CDVBN77</strain>
    </source>
</reference>
<accession>A0A5N3PA72</accession>
<dbReference type="Proteomes" id="UP000325684">
    <property type="component" value="Unassembled WGS sequence"/>
</dbReference>
<sequence>MAGLALAVVGAGIGGLTASLALARRGHRVTLIERRTGFTEIGAGLQLSPNASRLLIDLDLGNALRRVVTEPDGVTIRAIASGRDIGAVALGAFMRKRYGAPYWVVHRADLQRILLDAVRSQAAIRLVTGRSVEDVADTAEAASLTLVTANGARETLVADAIIGADGLWSKVRACLGETALPTFGGAIAWRATLERSRAPAELAGNRTGLWLGPHGHVVHYPIAGGKFINIVAIEQNPTPVEGWAAPGQRDTLLAQYSAAAPALRALLAEPSEWLRWSLFDRPVGRTSKGRIALLGDAAHPVLPYLAQGAALAIEDAATLAVLLPADPHRVPGLLDAYAESRRARSDRVQAEARRNGRIYHASPLVAFGRNMVMRQFGPERMTTRYDWLYGFKVGG</sequence>
<gene>
    <name evidence="7" type="ORF">FEZ63_12960</name>
</gene>
<keyword evidence="8" id="KW-1185">Reference proteome</keyword>
<keyword evidence="2" id="KW-0285">Flavoprotein</keyword>
<dbReference type="Pfam" id="PF01494">
    <property type="entry name" value="FAD_binding_3"/>
    <property type="match status" value="1"/>
</dbReference>
<dbReference type="InterPro" id="IPR036188">
    <property type="entry name" value="FAD/NAD-bd_sf"/>
</dbReference>
<evidence type="ECO:0000259" key="6">
    <source>
        <dbReference type="Pfam" id="PF01494"/>
    </source>
</evidence>
<dbReference type="SUPFAM" id="SSF51905">
    <property type="entry name" value="FAD/NAD(P)-binding domain"/>
    <property type="match status" value="1"/>
</dbReference>
<feature type="domain" description="FAD-binding" evidence="6">
    <location>
        <begin position="7"/>
        <end position="349"/>
    </location>
</feature>
<dbReference type="SUPFAM" id="SSF54373">
    <property type="entry name" value="FAD-linked reductases, C-terminal domain"/>
    <property type="match status" value="1"/>
</dbReference>